<dbReference type="PANTHER" id="PTHR42693">
    <property type="entry name" value="ARYLSULFATASE FAMILY MEMBER"/>
    <property type="match status" value="1"/>
</dbReference>
<dbReference type="GeneID" id="81211314"/>
<keyword evidence="6" id="KW-1185">Reference proteome</keyword>
<evidence type="ECO:0000256" key="2">
    <source>
        <dbReference type="ARBA" id="ARBA00022801"/>
    </source>
</evidence>
<feature type="region of interest" description="Disordered" evidence="3">
    <location>
        <begin position="432"/>
        <end position="458"/>
    </location>
</feature>
<comment type="similarity">
    <text evidence="1">Belongs to the sulfatase family.</text>
</comment>
<accession>A0ABD5T954</accession>
<dbReference type="InterPro" id="IPR017850">
    <property type="entry name" value="Alkaline_phosphatase_core_sf"/>
</dbReference>
<name>A0ABD5T954_9EURY</name>
<feature type="domain" description="Sulfatase N-terminal" evidence="4">
    <location>
        <begin position="5"/>
        <end position="336"/>
    </location>
</feature>
<evidence type="ECO:0000313" key="5">
    <source>
        <dbReference type="EMBL" id="MFC6784598.1"/>
    </source>
</evidence>
<dbReference type="Proteomes" id="UP001596443">
    <property type="component" value="Unassembled WGS sequence"/>
</dbReference>
<evidence type="ECO:0000259" key="4">
    <source>
        <dbReference type="Pfam" id="PF00884"/>
    </source>
</evidence>
<proteinExistence type="inferred from homology"/>
<keyword evidence="2" id="KW-0378">Hydrolase</keyword>
<sequence>MADRPDVLFVILDSARRDRVSLYGHDRPTTPTLDALAEEATTFENAYTPTPWTLPSHCSMFTGKFPSEHGVTNGFADRRPALPASTETLAERLSERGYRTAGFSNNPWVGKLSGLDRGFEEFVEWDLEIGRESGAGIHSRRDRAYSRAHSLLAQAARQPVFLLKRPFFTDSLVTRAREWVETTADDPQPTFTFLNVMEAHSPYFPPDEAFEELGLTTPGPIEPRLLNTRLLAYVLGKADLAGDDRDRVLEYYDAALRYQDAKLAELLDTYRDLGLLEDTLVVICADHGKTLGDFPRDGEPSHYLRDLNTNVPMVVRTPGQRGGERVDDPVELRDLFGLIAEPGADVSSLAREHALTEDHIPHTGTTKEEVDRWRVISGRDHRLARSEDGEQYLFRRGESTVDERTIPSPERTEPAVLSALSEALDDRLADLTETDDHGDTDEAIGGSTEAQLRDLGYL</sequence>
<dbReference type="InterPro" id="IPR050738">
    <property type="entry name" value="Sulfatase"/>
</dbReference>
<dbReference type="RefSeq" id="WP_284063777.1">
    <property type="nucleotide sequence ID" value="NZ_CP126159.1"/>
</dbReference>
<evidence type="ECO:0000313" key="6">
    <source>
        <dbReference type="Proteomes" id="UP001596443"/>
    </source>
</evidence>
<dbReference type="InterPro" id="IPR000917">
    <property type="entry name" value="Sulfatase_N"/>
</dbReference>
<dbReference type="SUPFAM" id="SSF53649">
    <property type="entry name" value="Alkaline phosphatase-like"/>
    <property type="match status" value="1"/>
</dbReference>
<protein>
    <submittedName>
        <fullName evidence="5">Sulfatase</fullName>
    </submittedName>
</protein>
<evidence type="ECO:0000256" key="1">
    <source>
        <dbReference type="ARBA" id="ARBA00008779"/>
    </source>
</evidence>
<dbReference type="PANTHER" id="PTHR42693:SF53">
    <property type="entry name" value="ENDO-4-O-SULFATASE"/>
    <property type="match status" value="1"/>
</dbReference>
<dbReference type="GO" id="GO:0016787">
    <property type="term" value="F:hydrolase activity"/>
    <property type="evidence" value="ECO:0007669"/>
    <property type="project" value="UniProtKB-KW"/>
</dbReference>
<comment type="caution">
    <text evidence="5">The sequence shown here is derived from an EMBL/GenBank/DDBJ whole genome shotgun (WGS) entry which is preliminary data.</text>
</comment>
<dbReference type="Pfam" id="PF00884">
    <property type="entry name" value="Sulfatase"/>
    <property type="match status" value="1"/>
</dbReference>
<gene>
    <name evidence="5" type="ORF">ACFQFD_00935</name>
</gene>
<organism evidence="5 6">
    <name type="scientific">Halobaculum halobium</name>
    <dbReference type="NCBI Taxonomy" id="3032281"/>
    <lineage>
        <taxon>Archaea</taxon>
        <taxon>Methanobacteriati</taxon>
        <taxon>Methanobacteriota</taxon>
        <taxon>Stenosarchaea group</taxon>
        <taxon>Halobacteria</taxon>
        <taxon>Halobacteriales</taxon>
        <taxon>Haloferacaceae</taxon>
        <taxon>Halobaculum</taxon>
    </lineage>
</organism>
<feature type="region of interest" description="Disordered" evidence="3">
    <location>
        <begin position="394"/>
        <end position="413"/>
    </location>
</feature>
<dbReference type="EMBL" id="JBHSWX010000001">
    <property type="protein sequence ID" value="MFC6784598.1"/>
    <property type="molecule type" value="Genomic_DNA"/>
</dbReference>
<dbReference type="CDD" id="cd16148">
    <property type="entry name" value="sulfatase_like"/>
    <property type="match status" value="1"/>
</dbReference>
<dbReference type="AlphaFoldDB" id="A0ABD5T954"/>
<dbReference type="Gene3D" id="3.40.720.10">
    <property type="entry name" value="Alkaline Phosphatase, subunit A"/>
    <property type="match status" value="1"/>
</dbReference>
<evidence type="ECO:0000256" key="3">
    <source>
        <dbReference type="SAM" id="MobiDB-lite"/>
    </source>
</evidence>
<reference evidence="5 6" key="1">
    <citation type="journal article" date="2019" name="Int. J. Syst. Evol. Microbiol.">
        <title>The Global Catalogue of Microorganisms (GCM) 10K type strain sequencing project: providing services to taxonomists for standard genome sequencing and annotation.</title>
        <authorList>
            <consortium name="The Broad Institute Genomics Platform"/>
            <consortium name="The Broad Institute Genome Sequencing Center for Infectious Disease"/>
            <person name="Wu L."/>
            <person name="Ma J."/>
        </authorList>
    </citation>
    <scope>NUCLEOTIDE SEQUENCE [LARGE SCALE GENOMIC DNA]</scope>
    <source>
        <strain evidence="5 6">SYNS20</strain>
    </source>
</reference>